<evidence type="ECO:0000256" key="4">
    <source>
        <dbReference type="ARBA" id="ARBA00022679"/>
    </source>
</evidence>
<dbReference type="NCBIfam" id="TIGR00125">
    <property type="entry name" value="cyt_tran_rel"/>
    <property type="match status" value="1"/>
</dbReference>
<dbReference type="InterPro" id="IPR014729">
    <property type="entry name" value="Rossmann-like_a/b/a_fold"/>
</dbReference>
<evidence type="ECO:0000313" key="13">
    <source>
        <dbReference type="Proteomes" id="UP000269301"/>
    </source>
</evidence>
<dbReference type="UniPathway" id="UPA00253">
    <property type="reaction ID" value="UER00332"/>
</dbReference>
<comment type="pathway">
    <text evidence="2 10">Cofactor biosynthesis; NAD(+) biosynthesis; deamido-NAD(+) from nicotinate D-ribonucleotide: step 1/1.</text>
</comment>
<dbReference type="GO" id="GO:0005524">
    <property type="term" value="F:ATP binding"/>
    <property type="evidence" value="ECO:0007669"/>
    <property type="project" value="UniProtKB-KW"/>
</dbReference>
<dbReference type="PANTHER" id="PTHR39321:SF3">
    <property type="entry name" value="PHOSPHOPANTETHEINE ADENYLYLTRANSFERASE"/>
    <property type="match status" value="1"/>
</dbReference>
<feature type="domain" description="Cytidyltransferase-like" evidence="11">
    <location>
        <begin position="6"/>
        <end position="161"/>
    </location>
</feature>
<evidence type="ECO:0000256" key="7">
    <source>
        <dbReference type="ARBA" id="ARBA00022840"/>
    </source>
</evidence>
<dbReference type="InterPro" id="IPR004821">
    <property type="entry name" value="Cyt_trans-like"/>
</dbReference>
<keyword evidence="6 10" id="KW-0547">Nucleotide-binding</keyword>
<dbReference type="EC" id="2.7.7.18" evidence="10"/>
<dbReference type="InterPro" id="IPR005248">
    <property type="entry name" value="NadD/NMNAT"/>
</dbReference>
<dbReference type="GO" id="GO:0004515">
    <property type="term" value="F:nicotinate-nucleotide adenylyltransferase activity"/>
    <property type="evidence" value="ECO:0007669"/>
    <property type="project" value="UniProtKB-UniRule"/>
</dbReference>
<keyword evidence="13" id="KW-1185">Reference proteome</keyword>
<dbReference type="NCBIfam" id="TIGR00482">
    <property type="entry name" value="nicotinate (nicotinamide) nucleotide adenylyltransferase"/>
    <property type="match status" value="1"/>
</dbReference>
<keyword evidence="3 10" id="KW-0662">Pyridine nucleotide biosynthesis</keyword>
<evidence type="ECO:0000256" key="6">
    <source>
        <dbReference type="ARBA" id="ARBA00022741"/>
    </source>
</evidence>
<evidence type="ECO:0000313" key="12">
    <source>
        <dbReference type="EMBL" id="RKQ37851.1"/>
    </source>
</evidence>
<evidence type="ECO:0000256" key="5">
    <source>
        <dbReference type="ARBA" id="ARBA00022695"/>
    </source>
</evidence>
<evidence type="ECO:0000259" key="11">
    <source>
        <dbReference type="Pfam" id="PF01467"/>
    </source>
</evidence>
<dbReference type="OrthoDB" id="5295945at2"/>
<comment type="caution">
    <text evidence="12">The sequence shown here is derived from an EMBL/GenBank/DDBJ whole genome shotgun (WGS) entry which is preliminary data.</text>
</comment>
<dbReference type="PANTHER" id="PTHR39321">
    <property type="entry name" value="NICOTINATE-NUCLEOTIDE ADENYLYLTRANSFERASE-RELATED"/>
    <property type="match status" value="1"/>
</dbReference>
<evidence type="ECO:0000256" key="8">
    <source>
        <dbReference type="ARBA" id="ARBA00023027"/>
    </source>
</evidence>
<dbReference type="NCBIfam" id="NF000841">
    <property type="entry name" value="PRK00071.1-4"/>
    <property type="match status" value="1"/>
</dbReference>
<dbReference type="CDD" id="cd02165">
    <property type="entry name" value="NMNAT"/>
    <property type="match status" value="1"/>
</dbReference>
<dbReference type="SUPFAM" id="SSF52374">
    <property type="entry name" value="Nucleotidylyl transferase"/>
    <property type="match status" value="1"/>
</dbReference>
<comment type="similarity">
    <text evidence="10">Belongs to the NadD family.</text>
</comment>
<accession>A0A495AD07</accession>
<keyword evidence="7 10" id="KW-0067">ATP-binding</keyword>
<name>A0A495AD07_9BACI</name>
<evidence type="ECO:0000256" key="3">
    <source>
        <dbReference type="ARBA" id="ARBA00022642"/>
    </source>
</evidence>
<dbReference type="AlphaFoldDB" id="A0A495AD07"/>
<evidence type="ECO:0000256" key="10">
    <source>
        <dbReference type="HAMAP-Rule" id="MF_00244"/>
    </source>
</evidence>
<comment type="catalytic activity">
    <reaction evidence="9 10">
        <text>nicotinate beta-D-ribonucleotide + ATP + H(+) = deamido-NAD(+) + diphosphate</text>
        <dbReference type="Rhea" id="RHEA:22860"/>
        <dbReference type="ChEBI" id="CHEBI:15378"/>
        <dbReference type="ChEBI" id="CHEBI:30616"/>
        <dbReference type="ChEBI" id="CHEBI:33019"/>
        <dbReference type="ChEBI" id="CHEBI:57502"/>
        <dbReference type="ChEBI" id="CHEBI:58437"/>
        <dbReference type="EC" id="2.7.7.18"/>
    </reaction>
</comment>
<organism evidence="12 13">
    <name type="scientific">Oceanobacillus halophilus</name>
    <dbReference type="NCBI Taxonomy" id="930130"/>
    <lineage>
        <taxon>Bacteria</taxon>
        <taxon>Bacillati</taxon>
        <taxon>Bacillota</taxon>
        <taxon>Bacilli</taxon>
        <taxon>Bacillales</taxon>
        <taxon>Bacillaceae</taxon>
        <taxon>Oceanobacillus</taxon>
    </lineage>
</organism>
<dbReference type="Pfam" id="PF01467">
    <property type="entry name" value="CTP_transf_like"/>
    <property type="match status" value="1"/>
</dbReference>
<gene>
    <name evidence="10" type="primary">nadD</name>
    <name evidence="12" type="ORF">D8M06_03370</name>
</gene>
<keyword evidence="5 10" id="KW-0548">Nucleotidyltransferase</keyword>
<sequence>MKRVGILGGTFDPPHLGHLLIAEEVRIELNLQEIWFIPTYTPPHKSESETSAEHRMKMLQIAISSNKYFKINAIEIERLGKSYTYDTITYLKQEYEDIDFYFIIGADMVEYLPNWHRINELIQMIQFVGVKRSGYKLETEYPIIQVDIPMLDISSSMLRKRLRNKQSVKYIVPDEVNRYIREKRLYED</sequence>
<dbReference type="EMBL" id="RBZP01000001">
    <property type="protein sequence ID" value="RKQ37851.1"/>
    <property type="molecule type" value="Genomic_DNA"/>
</dbReference>
<evidence type="ECO:0000256" key="1">
    <source>
        <dbReference type="ARBA" id="ARBA00002324"/>
    </source>
</evidence>
<evidence type="ECO:0000256" key="2">
    <source>
        <dbReference type="ARBA" id="ARBA00005019"/>
    </source>
</evidence>
<evidence type="ECO:0000256" key="9">
    <source>
        <dbReference type="ARBA" id="ARBA00048721"/>
    </source>
</evidence>
<proteinExistence type="inferred from homology"/>
<dbReference type="Gene3D" id="3.40.50.620">
    <property type="entry name" value="HUPs"/>
    <property type="match status" value="1"/>
</dbReference>
<dbReference type="Proteomes" id="UP000269301">
    <property type="component" value="Unassembled WGS sequence"/>
</dbReference>
<protein>
    <recommendedName>
        <fullName evidence="10">Probable nicotinate-nucleotide adenylyltransferase</fullName>
        <ecNumber evidence="10">2.7.7.18</ecNumber>
    </recommendedName>
    <alternativeName>
        <fullName evidence="10">Deamido-NAD(+) diphosphorylase</fullName>
    </alternativeName>
    <alternativeName>
        <fullName evidence="10">Deamido-NAD(+) pyrophosphorylase</fullName>
    </alternativeName>
    <alternativeName>
        <fullName evidence="10">Nicotinate mononucleotide adenylyltransferase</fullName>
        <shortName evidence="10">NaMN adenylyltransferase</shortName>
    </alternativeName>
</protein>
<dbReference type="HAMAP" id="MF_00244">
    <property type="entry name" value="NaMN_adenylyltr"/>
    <property type="match status" value="1"/>
</dbReference>
<dbReference type="GO" id="GO:0009435">
    <property type="term" value="P:NAD+ biosynthetic process"/>
    <property type="evidence" value="ECO:0007669"/>
    <property type="project" value="UniProtKB-UniRule"/>
</dbReference>
<keyword evidence="8 10" id="KW-0520">NAD</keyword>
<dbReference type="NCBIfam" id="NF000840">
    <property type="entry name" value="PRK00071.1-3"/>
    <property type="match status" value="1"/>
</dbReference>
<dbReference type="RefSeq" id="WP_121202924.1">
    <property type="nucleotide sequence ID" value="NZ_RBZP01000001.1"/>
</dbReference>
<reference evidence="12 13" key="1">
    <citation type="journal article" date="2016" name="Int. J. Syst. Evol. Microbiol.">
        <title>Oceanobacillus halophilus sp. nov., a novel moderately halophilic bacterium from a hypersaline lake.</title>
        <authorList>
            <person name="Amoozegar M.A."/>
            <person name="Bagheri M."/>
            <person name="Makhdoumi A."/>
            <person name="Nikou M.M."/>
            <person name="Fazeli S.A.S."/>
            <person name="Schumann P."/>
            <person name="Sproer C."/>
            <person name="Sanchez-Porro C."/>
            <person name="Ventosa A."/>
        </authorList>
    </citation>
    <scope>NUCLEOTIDE SEQUENCE [LARGE SCALE GENOMIC DNA]</scope>
    <source>
        <strain evidence="12 13">DSM 23996</strain>
    </source>
</reference>
<comment type="function">
    <text evidence="1 10">Catalyzes the reversible adenylation of nicotinate mononucleotide (NaMN) to nicotinic acid adenine dinucleotide (NaAD).</text>
</comment>
<keyword evidence="4 10" id="KW-0808">Transferase</keyword>